<dbReference type="Pfam" id="PF00091">
    <property type="entry name" value="Tubulin"/>
    <property type="match status" value="1"/>
</dbReference>
<sequence length="556" mass="61401">MSEKGNDSCLSSTTAVNARLPPDFPTLPADSASPATPMPPNALSSALELHPILSLHPSPSTLRKLTLKGAARPPSPSGLSAHVPDASTTHLWQNPWVPSKGCVGEWFEISLHSRATRSRCVGSLYGSQISARFWEVVSDEHDIGADGVYTGSNDLQLERISVYYNEVGGKKYVPRAVLIDLKPGTMDSVRQGPLGTLFRPDNFVFGQSGAGNNWAKGHYTEGAELVDSVLDVVCKEAEGTDCLQGFQITHSLGDGTGSGMGTLLISKICEEYPDRVHILRHPQSQGPYNATLSVHQLVENSDETFCIDNEVLYDICFRTLKLQTPTHADLDALVSNVMSSITTCLRFPGQLNSDLRKLAVNLVPFPCLHFFMTGVAPLTASGSAQYRQVSVHELTAQMFDAKNMMTACDSRHGCFLTVAAIFRSQISMKDVEEEMQKVQHNNSAYFIKWIPNNVLSAHCDIAPCGRKMAVTFIANSTAIQELFKRELFKHVGDQFTSMFKRKVFLHWYTQEGMDKIEFTKAESNMQDLAAEYQQYQDATAEEEGDYEEEVPVEEEQ</sequence>
<keyword evidence="9" id="KW-0460">Magnesium</keyword>
<evidence type="ECO:0000256" key="4">
    <source>
        <dbReference type="ARBA" id="ARBA00011747"/>
    </source>
</evidence>
<evidence type="ECO:0000256" key="6">
    <source>
        <dbReference type="ARBA" id="ARBA00022701"/>
    </source>
</evidence>
<evidence type="ECO:0000259" key="15">
    <source>
        <dbReference type="SMART" id="SM00865"/>
    </source>
</evidence>
<dbReference type="GO" id="GO:0005525">
    <property type="term" value="F:GTP binding"/>
    <property type="evidence" value="ECO:0007669"/>
    <property type="project" value="UniProtKB-KW"/>
</dbReference>
<keyword evidence="11" id="KW-0206">Cytoskeleton</keyword>
<evidence type="ECO:0000313" key="17">
    <source>
        <dbReference type="Proteomes" id="UP000623467"/>
    </source>
</evidence>
<dbReference type="SMART" id="SM00864">
    <property type="entry name" value="Tubulin"/>
    <property type="match status" value="1"/>
</dbReference>
<dbReference type="SUPFAM" id="SSF52490">
    <property type="entry name" value="Tubulin nucleotide-binding domain-like"/>
    <property type="match status" value="1"/>
</dbReference>
<evidence type="ECO:0000256" key="3">
    <source>
        <dbReference type="ARBA" id="ARBA00009636"/>
    </source>
</evidence>
<dbReference type="InterPro" id="IPR008280">
    <property type="entry name" value="Tub_FtsZ_C"/>
</dbReference>
<dbReference type="PANTHER" id="PTHR11588">
    <property type="entry name" value="TUBULIN"/>
    <property type="match status" value="1"/>
</dbReference>
<comment type="cofactor">
    <cofactor evidence="1">
        <name>Mg(2+)</name>
        <dbReference type="ChEBI" id="CHEBI:18420"/>
    </cofactor>
</comment>
<dbReference type="Pfam" id="PF03953">
    <property type="entry name" value="Tubulin_C"/>
    <property type="match status" value="1"/>
</dbReference>
<comment type="subcellular location">
    <subcellularLocation>
        <location evidence="2">Cytoplasm</location>
        <location evidence="2">Cytoskeleton</location>
    </subcellularLocation>
</comment>
<evidence type="ECO:0000256" key="1">
    <source>
        <dbReference type="ARBA" id="ARBA00001946"/>
    </source>
</evidence>
<evidence type="ECO:0000256" key="10">
    <source>
        <dbReference type="ARBA" id="ARBA00023134"/>
    </source>
</evidence>
<evidence type="ECO:0000256" key="5">
    <source>
        <dbReference type="ARBA" id="ARBA00022490"/>
    </source>
</evidence>
<evidence type="ECO:0000256" key="9">
    <source>
        <dbReference type="ARBA" id="ARBA00022842"/>
    </source>
</evidence>
<evidence type="ECO:0000256" key="11">
    <source>
        <dbReference type="ARBA" id="ARBA00023212"/>
    </source>
</evidence>
<proteinExistence type="inferred from homology"/>
<feature type="compositionally biased region" description="Acidic residues" evidence="13">
    <location>
        <begin position="539"/>
        <end position="556"/>
    </location>
</feature>
<dbReference type="InterPro" id="IPR037103">
    <property type="entry name" value="Tubulin/FtsZ-like_C"/>
</dbReference>
<feature type="region of interest" description="Disordered" evidence="13">
    <location>
        <begin position="1"/>
        <end position="43"/>
    </location>
</feature>
<comment type="subunit">
    <text evidence="4">Dimer of alpha and beta chains. A typical microtubule is a hollow water-filled tube with an outer diameter of 25 nm and an inner diameter of 15 nM. Alpha-beta heterodimers associate head-to-tail to form protofilaments running lengthwise along the microtubule wall with the beta-tubulin subunit facing the microtubule plus end conferring a structural polarity. Microtubules usually have 13 protofilaments but different protofilament numbers can be found in some organisms and specialized cells.</text>
</comment>
<dbReference type="Gene3D" id="3.40.50.1440">
    <property type="entry name" value="Tubulin/FtsZ, GTPase domain"/>
    <property type="match status" value="1"/>
</dbReference>
<comment type="caution">
    <text evidence="16">The sequence shown here is derived from an EMBL/GenBank/DDBJ whole genome shotgun (WGS) entry which is preliminary data.</text>
</comment>
<dbReference type="Gene3D" id="1.10.287.600">
    <property type="entry name" value="Helix hairpin bin"/>
    <property type="match status" value="1"/>
</dbReference>
<dbReference type="Gene3D" id="3.30.1330.20">
    <property type="entry name" value="Tubulin/FtsZ, C-terminal domain"/>
    <property type="match status" value="1"/>
</dbReference>
<dbReference type="SUPFAM" id="SSF55307">
    <property type="entry name" value="Tubulin C-terminal domain-like"/>
    <property type="match status" value="1"/>
</dbReference>
<evidence type="ECO:0000259" key="14">
    <source>
        <dbReference type="SMART" id="SM00864"/>
    </source>
</evidence>
<dbReference type="FunFam" id="3.40.50.1440:FF:000006">
    <property type="entry name" value="Tubulin beta chain"/>
    <property type="match status" value="1"/>
</dbReference>
<dbReference type="AlphaFoldDB" id="A0A8H7CYT6"/>
<dbReference type="SMART" id="SM00865">
    <property type="entry name" value="Tubulin_C"/>
    <property type="match status" value="1"/>
</dbReference>
<name>A0A8H7CYT6_9AGAR</name>
<dbReference type="FunFam" id="3.30.1330.20:FF:000009">
    <property type="entry name" value="Tubulin beta chain"/>
    <property type="match status" value="1"/>
</dbReference>
<dbReference type="GO" id="GO:0003924">
    <property type="term" value="F:GTPase activity"/>
    <property type="evidence" value="ECO:0007669"/>
    <property type="project" value="InterPro"/>
</dbReference>
<dbReference type="InterPro" id="IPR023123">
    <property type="entry name" value="Tubulin_C"/>
</dbReference>
<keyword evidence="6" id="KW-0493">Microtubule</keyword>
<dbReference type="InterPro" id="IPR002453">
    <property type="entry name" value="Beta_tubulin"/>
</dbReference>
<organism evidence="16 17">
    <name type="scientific">Mycena sanguinolenta</name>
    <dbReference type="NCBI Taxonomy" id="230812"/>
    <lineage>
        <taxon>Eukaryota</taxon>
        <taxon>Fungi</taxon>
        <taxon>Dikarya</taxon>
        <taxon>Basidiomycota</taxon>
        <taxon>Agaricomycotina</taxon>
        <taxon>Agaricomycetes</taxon>
        <taxon>Agaricomycetidae</taxon>
        <taxon>Agaricales</taxon>
        <taxon>Marasmiineae</taxon>
        <taxon>Mycenaceae</taxon>
        <taxon>Mycena</taxon>
    </lineage>
</organism>
<evidence type="ECO:0000256" key="7">
    <source>
        <dbReference type="ARBA" id="ARBA00022723"/>
    </source>
</evidence>
<comment type="function">
    <text evidence="12">Tubulin is the major constituent of microtubules, a cylinder consisting of laterally associated linear protofilaments composed of alpha- and beta-tubulin heterodimers. Microtubules grow by the addition of GTP-tubulin dimers to the microtubule end, where a stabilizing cap forms. Below the cap, tubulin dimers are in GDP-bound state, owing to GTPase activity of alpha-tubulin.</text>
</comment>
<feature type="domain" description="Tubulin/FtsZ GTPase" evidence="14">
    <location>
        <begin position="159"/>
        <end position="349"/>
    </location>
</feature>
<evidence type="ECO:0000256" key="2">
    <source>
        <dbReference type="ARBA" id="ARBA00004245"/>
    </source>
</evidence>
<gene>
    <name evidence="16" type="ORF">MSAN_01504800</name>
</gene>
<comment type="similarity">
    <text evidence="3">Belongs to the tubulin family.</text>
</comment>
<keyword evidence="7" id="KW-0479">Metal-binding</keyword>
<feature type="domain" description="Tubulin/FtsZ 2-layer sandwich" evidence="15">
    <location>
        <begin position="351"/>
        <end position="488"/>
    </location>
</feature>
<reference evidence="16" key="1">
    <citation type="submission" date="2020-05" db="EMBL/GenBank/DDBJ databases">
        <title>Mycena genomes resolve the evolution of fungal bioluminescence.</title>
        <authorList>
            <person name="Tsai I.J."/>
        </authorList>
    </citation>
    <scope>NUCLEOTIDE SEQUENCE</scope>
    <source>
        <strain evidence="16">160909Yilan</strain>
    </source>
</reference>
<dbReference type="InterPro" id="IPR018316">
    <property type="entry name" value="Tubulin/FtsZ_2-layer-sand-dom"/>
</dbReference>
<protein>
    <submittedName>
        <fullName evidence="16">Tubulin beta chain</fullName>
    </submittedName>
</protein>
<keyword evidence="17" id="KW-1185">Reference proteome</keyword>
<dbReference type="EMBL" id="JACAZH010000012">
    <property type="protein sequence ID" value="KAF7353172.1"/>
    <property type="molecule type" value="Genomic_DNA"/>
</dbReference>
<keyword evidence="10" id="KW-0342">GTP-binding</keyword>
<evidence type="ECO:0000256" key="13">
    <source>
        <dbReference type="SAM" id="MobiDB-lite"/>
    </source>
</evidence>
<dbReference type="CDD" id="cd02187">
    <property type="entry name" value="beta_tubulin"/>
    <property type="match status" value="1"/>
</dbReference>
<dbReference type="GO" id="GO:0046872">
    <property type="term" value="F:metal ion binding"/>
    <property type="evidence" value="ECO:0007669"/>
    <property type="project" value="UniProtKB-KW"/>
</dbReference>
<dbReference type="InterPro" id="IPR036525">
    <property type="entry name" value="Tubulin/FtsZ_GTPase_sf"/>
</dbReference>
<evidence type="ECO:0000313" key="16">
    <source>
        <dbReference type="EMBL" id="KAF7353172.1"/>
    </source>
</evidence>
<dbReference type="PRINTS" id="PR01161">
    <property type="entry name" value="TUBULIN"/>
</dbReference>
<dbReference type="GO" id="GO:0005200">
    <property type="term" value="F:structural constituent of cytoskeleton"/>
    <property type="evidence" value="ECO:0007669"/>
    <property type="project" value="InterPro"/>
</dbReference>
<dbReference type="InterPro" id="IPR003008">
    <property type="entry name" value="Tubulin_FtsZ_GTPase"/>
</dbReference>
<keyword evidence="8" id="KW-0547">Nucleotide-binding</keyword>
<dbReference type="PRINTS" id="PR01163">
    <property type="entry name" value="BETATUBULIN"/>
</dbReference>
<dbReference type="OrthoDB" id="1662883at2759"/>
<evidence type="ECO:0000256" key="8">
    <source>
        <dbReference type="ARBA" id="ARBA00022741"/>
    </source>
</evidence>
<evidence type="ECO:0000256" key="12">
    <source>
        <dbReference type="ARBA" id="ARBA00034296"/>
    </source>
</evidence>
<dbReference type="GO" id="GO:0007017">
    <property type="term" value="P:microtubule-based process"/>
    <property type="evidence" value="ECO:0007669"/>
    <property type="project" value="InterPro"/>
</dbReference>
<feature type="region of interest" description="Disordered" evidence="13">
    <location>
        <begin position="534"/>
        <end position="556"/>
    </location>
</feature>
<dbReference type="GO" id="GO:0005874">
    <property type="term" value="C:microtubule"/>
    <property type="evidence" value="ECO:0007669"/>
    <property type="project" value="UniProtKB-KW"/>
</dbReference>
<dbReference type="InterPro" id="IPR000217">
    <property type="entry name" value="Tubulin"/>
</dbReference>
<keyword evidence="5" id="KW-0963">Cytoplasm</keyword>
<accession>A0A8H7CYT6</accession>
<dbReference type="Proteomes" id="UP000623467">
    <property type="component" value="Unassembled WGS sequence"/>
</dbReference>